<sequence length="323" mass="35265">MMAHEVSTPIQIHGNEKNPSFQNTLKKTSRQNKKKQNEGHNGQIRFLPSGAPVDFGNGPIKNKNSSPKKLKEPIKLSSLPSLPNGEKPQFHNDRAESRRKKDGEQPSAKNSSKSKKSQQEKATTIEISLPNGEKPNFNNNSKLKKNNNKKEKGPVAVVVEEDSSTYAGSSFHSSPAALNLPKPNFKPSPKQSVAEKDIDSVSSKSVEASTTVVNPTSVGPTQNPSSPTTTMSYSPQGYSNQPNQPIYPAPYASQQPVYPPHGNQGALPHFAPQPVPPPPLPPNQFYNPYLAPVPQMRHPQPLQSHSNQQGQRITFNQLLGSSK</sequence>
<dbReference type="InterPro" id="IPR028322">
    <property type="entry name" value="PNRC-like_rgn"/>
</dbReference>
<keyword evidence="1" id="KW-0866">Nonsense-mediated mRNA decay</keyword>
<feature type="compositionally biased region" description="Polar residues" evidence="3">
    <location>
        <begin position="17"/>
        <end position="26"/>
    </location>
</feature>
<feature type="compositionally biased region" description="Basic and acidic residues" evidence="3">
    <location>
        <begin position="88"/>
        <end position="104"/>
    </location>
</feature>
<protein>
    <recommendedName>
        <fullName evidence="6">Enhancer of mRNA-decapping protein 1</fullName>
    </recommendedName>
</protein>
<dbReference type="GO" id="GO:0000184">
    <property type="term" value="P:nuclear-transcribed mRNA catabolic process, nonsense-mediated decay"/>
    <property type="evidence" value="ECO:0007669"/>
    <property type="project" value="UniProtKB-KW"/>
</dbReference>
<dbReference type="EMBL" id="HE681719">
    <property type="protein sequence ID" value="CCG21528.1"/>
    <property type="molecule type" value="Genomic_DNA"/>
</dbReference>
<feature type="compositionally biased region" description="Polar residues" evidence="3">
    <location>
        <begin position="200"/>
        <end position="223"/>
    </location>
</feature>
<dbReference type="OrthoDB" id="4026794at2759"/>
<dbReference type="GeneID" id="14537326"/>
<evidence type="ECO:0000256" key="1">
    <source>
        <dbReference type="ARBA" id="ARBA00023161"/>
    </source>
</evidence>
<dbReference type="KEGG" id="cot:CORT_0A11430"/>
<comment type="similarity">
    <text evidence="2">Belongs to the EDC family.</text>
</comment>
<reference evidence="4 5" key="1">
    <citation type="journal article" date="2012" name="PLoS ONE">
        <title>Sequence and analysis of the genome of the pathogenic yeast Candida orthopsilosis.</title>
        <authorList>
            <person name="Riccombeni A."/>
            <person name="Vidanes G."/>
            <person name="Proux-Wera E."/>
            <person name="Wolfe K.H."/>
            <person name="Butler G."/>
        </authorList>
    </citation>
    <scope>NUCLEOTIDE SEQUENCE [LARGE SCALE GENOMIC DNA]</scope>
    <source>
        <strain evidence="4 5">Co 90-125</strain>
    </source>
</reference>
<dbReference type="HOGENOM" id="CLU_860511_0_0_1"/>
<keyword evidence="5" id="KW-1185">Reference proteome</keyword>
<evidence type="ECO:0000313" key="4">
    <source>
        <dbReference type="EMBL" id="CCG21528.1"/>
    </source>
</evidence>
<evidence type="ECO:0008006" key="6">
    <source>
        <dbReference type="Google" id="ProtNLM"/>
    </source>
</evidence>
<dbReference type="RefSeq" id="XP_003866966.1">
    <property type="nucleotide sequence ID" value="XM_003866918.1"/>
</dbReference>
<feature type="compositionally biased region" description="Polar residues" evidence="3">
    <location>
        <begin position="301"/>
        <end position="323"/>
    </location>
</feature>
<evidence type="ECO:0000256" key="3">
    <source>
        <dbReference type="SAM" id="MobiDB-lite"/>
    </source>
</evidence>
<proteinExistence type="inferred from homology"/>
<evidence type="ECO:0000313" key="5">
    <source>
        <dbReference type="Proteomes" id="UP000005018"/>
    </source>
</evidence>
<feature type="region of interest" description="Disordered" evidence="3">
    <location>
        <begin position="1"/>
        <end position="323"/>
    </location>
</feature>
<gene>
    <name evidence="4" type="ORF">CORT_0A11430</name>
</gene>
<dbReference type="Pfam" id="PF15365">
    <property type="entry name" value="PNRC"/>
    <property type="match status" value="1"/>
</dbReference>
<dbReference type="AlphaFoldDB" id="H8WYP6"/>
<evidence type="ECO:0000256" key="2">
    <source>
        <dbReference type="ARBA" id="ARBA00061292"/>
    </source>
</evidence>
<accession>H8WYP6</accession>
<name>H8WYP6_CANO9</name>
<feature type="compositionally biased region" description="Low complexity" evidence="3">
    <location>
        <begin position="224"/>
        <end position="235"/>
    </location>
</feature>
<organism evidence="4 5">
    <name type="scientific">Candida orthopsilosis (strain 90-125)</name>
    <name type="common">Yeast</name>
    <dbReference type="NCBI Taxonomy" id="1136231"/>
    <lineage>
        <taxon>Eukaryota</taxon>
        <taxon>Fungi</taxon>
        <taxon>Dikarya</taxon>
        <taxon>Ascomycota</taxon>
        <taxon>Saccharomycotina</taxon>
        <taxon>Pichiomycetes</taxon>
        <taxon>Debaryomycetaceae</taxon>
        <taxon>Candida/Lodderomyces clade</taxon>
        <taxon>Candida</taxon>
    </lineage>
</organism>
<feature type="compositionally biased region" description="Polar residues" evidence="3">
    <location>
        <begin position="164"/>
        <end position="173"/>
    </location>
</feature>
<dbReference type="Proteomes" id="UP000005018">
    <property type="component" value="Chromosome 1"/>
</dbReference>
<feature type="compositionally biased region" description="Pro residues" evidence="3">
    <location>
        <begin position="271"/>
        <end position="282"/>
    </location>
</feature>